<protein>
    <submittedName>
        <fullName evidence="2">PIN domain-containing protein</fullName>
    </submittedName>
</protein>
<dbReference type="RefSeq" id="WP_250198101.1">
    <property type="nucleotide sequence ID" value="NZ_CP097636.1"/>
</dbReference>
<evidence type="ECO:0000259" key="1">
    <source>
        <dbReference type="Pfam" id="PF13470"/>
    </source>
</evidence>
<keyword evidence="3" id="KW-1185">Reference proteome</keyword>
<organism evidence="2 3">
    <name type="scientific">Aquincola tertiaricarbonis</name>
    <dbReference type="NCBI Taxonomy" id="391953"/>
    <lineage>
        <taxon>Bacteria</taxon>
        <taxon>Pseudomonadati</taxon>
        <taxon>Pseudomonadota</taxon>
        <taxon>Betaproteobacteria</taxon>
        <taxon>Burkholderiales</taxon>
        <taxon>Sphaerotilaceae</taxon>
        <taxon>Aquincola</taxon>
    </lineage>
</organism>
<accession>A0ABY4SDT1</accession>
<name>A0ABY4SDT1_AQUTE</name>
<reference evidence="2" key="1">
    <citation type="submission" date="2022-05" db="EMBL/GenBank/DDBJ databases">
        <title>An RpoN-dependent PEP-CTERM gene is involved in floc formation of an Aquincola tertiaricarbonis strain.</title>
        <authorList>
            <person name="Qiu D."/>
            <person name="Xia M."/>
        </authorList>
    </citation>
    <scope>NUCLEOTIDE SEQUENCE</scope>
    <source>
        <strain evidence="2">RN12</strain>
    </source>
</reference>
<evidence type="ECO:0000313" key="2">
    <source>
        <dbReference type="EMBL" id="URI09888.1"/>
    </source>
</evidence>
<dbReference type="SUPFAM" id="SSF88723">
    <property type="entry name" value="PIN domain-like"/>
    <property type="match status" value="1"/>
</dbReference>
<dbReference type="Pfam" id="PF13470">
    <property type="entry name" value="PIN_3"/>
    <property type="match status" value="1"/>
</dbReference>
<proteinExistence type="predicted"/>
<feature type="domain" description="PIN" evidence="1">
    <location>
        <begin position="11"/>
        <end position="123"/>
    </location>
</feature>
<dbReference type="InterPro" id="IPR029060">
    <property type="entry name" value="PIN-like_dom_sf"/>
</dbReference>
<dbReference type="Proteomes" id="UP001056201">
    <property type="component" value="Chromosome 2"/>
</dbReference>
<dbReference type="InterPro" id="IPR002716">
    <property type="entry name" value="PIN_dom"/>
</dbReference>
<dbReference type="PANTHER" id="PTHR34610">
    <property type="entry name" value="SSL7007 PROTEIN"/>
    <property type="match status" value="1"/>
</dbReference>
<dbReference type="PANTHER" id="PTHR34610:SF3">
    <property type="entry name" value="SSL7007 PROTEIN"/>
    <property type="match status" value="1"/>
</dbReference>
<dbReference type="EMBL" id="CP097636">
    <property type="protein sequence ID" value="URI09888.1"/>
    <property type="molecule type" value="Genomic_DNA"/>
</dbReference>
<dbReference type="InterPro" id="IPR002850">
    <property type="entry name" value="PIN_toxin-like"/>
</dbReference>
<gene>
    <name evidence="2" type="ORF">MW290_30570</name>
</gene>
<evidence type="ECO:0000313" key="3">
    <source>
        <dbReference type="Proteomes" id="UP001056201"/>
    </source>
</evidence>
<sequence>MIPDPLSTDAVVVDTNVALDWLVFRNPGVLPLFERITSGRLRWLGCERMRDELAHVLSRGLGGRLGDMPPAPVVQAWTRQVQLHPAPVPGATQRLHCTDPDDQVFIDAAVVWQARWLVTRDRALLKLAKRARRWGVEVLTPERCLEQLGSAAGQPQG</sequence>